<sequence length="292" mass="31891">DPIDGVMLLDKPLGMSSNAALQTVRRLLNAQKAGHTGTLDPLATGLLPLCFGNATKFSADLLHAKKGYSARVRLGIVTSTGDAEGDVIETHPVHVTEEQVRAACARFLGEIEQIPPMYSALKKDGRCLYELARQGETVEREPRRVSIEEIAVRDFDGVSFTLDCLVSKGTYIRVLGEDIGRELGCGAHLSALRRTRVGDLTLDKAVSLNELEKADSIEAVRAKLLGADALLSTLPRIDLNDNETRRFMNGQRLAMGLEVRGRVRVYDPNQTLLGTAQVNDRGVLEPERLIAH</sequence>
<dbReference type="NCBIfam" id="TIGR00431">
    <property type="entry name" value="TruB"/>
    <property type="match status" value="1"/>
</dbReference>
<evidence type="ECO:0000259" key="4">
    <source>
        <dbReference type="Pfam" id="PF01509"/>
    </source>
</evidence>
<dbReference type="InterPro" id="IPR015240">
    <property type="entry name" value="tRNA_sdUridine_synth_fam1_C"/>
</dbReference>
<dbReference type="PANTHER" id="PTHR13767">
    <property type="entry name" value="TRNA-PSEUDOURIDINE SYNTHASE"/>
    <property type="match status" value="1"/>
</dbReference>
<gene>
    <name evidence="7" type="ORF">EVA_05465</name>
</gene>
<feature type="domain" description="tRNA pseudouridine synthase II TruB subfamily 1 C-terminal" evidence="5">
    <location>
        <begin position="235"/>
        <end position="290"/>
    </location>
</feature>
<dbReference type="EC" id="5.4.99.25" evidence="1"/>
<dbReference type="PANTHER" id="PTHR13767:SF2">
    <property type="entry name" value="PSEUDOURIDYLATE SYNTHASE TRUB1"/>
    <property type="match status" value="1"/>
</dbReference>
<dbReference type="Gene3D" id="2.30.130.10">
    <property type="entry name" value="PUA domain"/>
    <property type="match status" value="1"/>
</dbReference>
<dbReference type="InterPro" id="IPR014780">
    <property type="entry name" value="tRNA_psdUridine_synth_TruB"/>
</dbReference>
<dbReference type="SUPFAM" id="SSF88697">
    <property type="entry name" value="PUA domain-like"/>
    <property type="match status" value="1"/>
</dbReference>
<reference evidence="7" key="1">
    <citation type="journal article" date="2012" name="PLoS ONE">
        <title>Gene sets for utilization of primary and secondary nutrition supplies in the distal gut of endangered iberian lynx.</title>
        <authorList>
            <person name="Alcaide M."/>
            <person name="Messina E."/>
            <person name="Richter M."/>
            <person name="Bargiela R."/>
            <person name="Peplies J."/>
            <person name="Huws S.A."/>
            <person name="Newbold C.J."/>
            <person name="Golyshin P.N."/>
            <person name="Simon M.A."/>
            <person name="Lopez G."/>
            <person name="Yakimov M.M."/>
            <person name="Ferrer M."/>
        </authorList>
    </citation>
    <scope>NUCLEOTIDE SEQUENCE</scope>
</reference>
<organism evidence="7">
    <name type="scientific">gut metagenome</name>
    <dbReference type="NCBI Taxonomy" id="749906"/>
    <lineage>
        <taxon>unclassified sequences</taxon>
        <taxon>metagenomes</taxon>
        <taxon>organismal metagenomes</taxon>
    </lineage>
</organism>
<evidence type="ECO:0000256" key="3">
    <source>
        <dbReference type="ARBA" id="ARBA00023235"/>
    </source>
</evidence>
<feature type="domain" description="tRNA pseudouridylate synthase B C-terminal" evidence="6">
    <location>
        <begin position="173"/>
        <end position="225"/>
    </location>
</feature>
<protein>
    <recommendedName>
        <fullName evidence="1">tRNA pseudouridine(55) synthase</fullName>
        <ecNumber evidence="1">5.4.99.25</ecNumber>
    </recommendedName>
</protein>
<accession>J9GUE9</accession>
<dbReference type="CDD" id="cd21152">
    <property type="entry name" value="PUA_TruB_bacterial"/>
    <property type="match status" value="1"/>
</dbReference>
<dbReference type="InterPro" id="IPR032819">
    <property type="entry name" value="TruB_C"/>
</dbReference>
<evidence type="ECO:0000256" key="1">
    <source>
        <dbReference type="ARBA" id="ARBA00012787"/>
    </source>
</evidence>
<feature type="domain" description="Pseudouridine synthase II N-terminal" evidence="4">
    <location>
        <begin position="25"/>
        <end position="172"/>
    </location>
</feature>
<dbReference type="InterPro" id="IPR002501">
    <property type="entry name" value="PsdUridine_synth_N"/>
</dbReference>
<dbReference type="CDD" id="cd02573">
    <property type="entry name" value="PseudoU_synth_EcTruB"/>
    <property type="match status" value="1"/>
</dbReference>
<dbReference type="HAMAP" id="MF_01080">
    <property type="entry name" value="TruB_bact"/>
    <property type="match status" value="1"/>
</dbReference>
<dbReference type="AlphaFoldDB" id="J9GUE9"/>
<dbReference type="GO" id="GO:0006400">
    <property type="term" value="P:tRNA modification"/>
    <property type="evidence" value="ECO:0007669"/>
    <property type="project" value="TreeGrafter"/>
</dbReference>
<dbReference type="SUPFAM" id="SSF55120">
    <property type="entry name" value="Pseudouridine synthase"/>
    <property type="match status" value="1"/>
</dbReference>
<evidence type="ECO:0000313" key="7">
    <source>
        <dbReference type="EMBL" id="EJX06428.1"/>
    </source>
</evidence>
<dbReference type="GO" id="GO:0003723">
    <property type="term" value="F:RNA binding"/>
    <property type="evidence" value="ECO:0007669"/>
    <property type="project" value="InterPro"/>
</dbReference>
<dbReference type="EMBL" id="AMCI01001163">
    <property type="protein sequence ID" value="EJX06428.1"/>
    <property type="molecule type" value="Genomic_DNA"/>
</dbReference>
<dbReference type="Pfam" id="PF16198">
    <property type="entry name" value="TruB_C_2"/>
    <property type="match status" value="1"/>
</dbReference>
<keyword evidence="2" id="KW-0819">tRNA processing</keyword>
<dbReference type="Pfam" id="PF01509">
    <property type="entry name" value="TruB_N"/>
    <property type="match status" value="1"/>
</dbReference>
<dbReference type="InterPro" id="IPR036974">
    <property type="entry name" value="PUA_sf"/>
</dbReference>
<proteinExistence type="inferred from homology"/>
<dbReference type="GO" id="GO:1990481">
    <property type="term" value="P:mRNA pseudouridine synthesis"/>
    <property type="evidence" value="ECO:0007669"/>
    <property type="project" value="TreeGrafter"/>
</dbReference>
<keyword evidence="3" id="KW-0413">Isomerase</keyword>
<dbReference type="InterPro" id="IPR015947">
    <property type="entry name" value="PUA-like_sf"/>
</dbReference>
<evidence type="ECO:0000256" key="2">
    <source>
        <dbReference type="ARBA" id="ARBA00022694"/>
    </source>
</evidence>
<dbReference type="Gene3D" id="3.30.2350.10">
    <property type="entry name" value="Pseudouridine synthase"/>
    <property type="match status" value="1"/>
</dbReference>
<dbReference type="Pfam" id="PF09157">
    <property type="entry name" value="TruB-C_2"/>
    <property type="match status" value="1"/>
</dbReference>
<name>J9GUE9_9ZZZZ</name>
<feature type="non-terminal residue" evidence="7">
    <location>
        <position position="1"/>
    </location>
</feature>
<evidence type="ECO:0000259" key="6">
    <source>
        <dbReference type="Pfam" id="PF16198"/>
    </source>
</evidence>
<dbReference type="InterPro" id="IPR020103">
    <property type="entry name" value="PsdUridine_synth_cat_dom_sf"/>
</dbReference>
<comment type="caution">
    <text evidence="7">The sequence shown here is derived from an EMBL/GenBank/DDBJ whole genome shotgun (WGS) entry which is preliminary data.</text>
</comment>
<dbReference type="GO" id="GO:0160148">
    <property type="term" value="F:tRNA pseudouridine(55) synthase activity"/>
    <property type="evidence" value="ECO:0007669"/>
    <property type="project" value="UniProtKB-EC"/>
</dbReference>
<evidence type="ECO:0000259" key="5">
    <source>
        <dbReference type="Pfam" id="PF09157"/>
    </source>
</evidence>